<dbReference type="AlphaFoldDB" id="A0A9N8JFM3"/>
<protein>
    <recommendedName>
        <fullName evidence="3">Bet v1-like protein</fullName>
    </recommendedName>
</protein>
<dbReference type="EMBL" id="CAIJEO010000002">
    <property type="protein sequence ID" value="CAD0087231.1"/>
    <property type="molecule type" value="Genomic_DNA"/>
</dbReference>
<gene>
    <name evidence="1" type="ORF">AWRI4233_LOCUS1282</name>
</gene>
<evidence type="ECO:0000313" key="2">
    <source>
        <dbReference type="Proteomes" id="UP000714618"/>
    </source>
</evidence>
<dbReference type="CDD" id="cd07822">
    <property type="entry name" value="SRPBCC_4"/>
    <property type="match status" value="1"/>
</dbReference>
<dbReference type="Gene3D" id="3.30.530.20">
    <property type="match status" value="1"/>
</dbReference>
<sequence>MTTDISTPRPAVSLPGGGYFSAFAEARVAAPPSAVYKALVDTSLIGKWNNFVSSVTIDKRPGSESEPHDAHMKKDMVMTFTVHMTPSLTTSSKELVTQVDDCPSDSTPGHITCIRWIMANKENFTPKFFLAAERVNEIEDLGDGTCIYRSWETFGGLAARIVKWKFGQSLQKNFEDWVTGLQKYVEEQQKQKAERENAVEMAA</sequence>
<proteinExistence type="predicted"/>
<evidence type="ECO:0008006" key="3">
    <source>
        <dbReference type="Google" id="ProtNLM"/>
    </source>
</evidence>
<dbReference type="SUPFAM" id="SSF55961">
    <property type="entry name" value="Bet v1-like"/>
    <property type="match status" value="1"/>
</dbReference>
<keyword evidence="2" id="KW-1185">Reference proteome</keyword>
<organism evidence="1 2">
    <name type="scientific">Aureobasidium mustum</name>
    <dbReference type="NCBI Taxonomy" id="2773714"/>
    <lineage>
        <taxon>Eukaryota</taxon>
        <taxon>Fungi</taxon>
        <taxon>Dikarya</taxon>
        <taxon>Ascomycota</taxon>
        <taxon>Pezizomycotina</taxon>
        <taxon>Dothideomycetes</taxon>
        <taxon>Dothideomycetidae</taxon>
        <taxon>Dothideales</taxon>
        <taxon>Saccotheciaceae</taxon>
        <taxon>Aureobasidium</taxon>
    </lineage>
</organism>
<reference evidence="1" key="1">
    <citation type="submission" date="2020-06" db="EMBL/GenBank/DDBJ databases">
        <authorList>
            <person name="Onetto C."/>
        </authorList>
    </citation>
    <scope>NUCLEOTIDE SEQUENCE</scope>
</reference>
<evidence type="ECO:0000313" key="1">
    <source>
        <dbReference type="EMBL" id="CAD0087231.1"/>
    </source>
</evidence>
<accession>A0A9N8JFM3</accession>
<dbReference type="OrthoDB" id="509124at2759"/>
<dbReference type="InterPro" id="IPR023393">
    <property type="entry name" value="START-like_dom_sf"/>
</dbReference>
<name>A0A9N8JFM3_9PEZI</name>
<dbReference type="Proteomes" id="UP000714618">
    <property type="component" value="Unassembled WGS sequence"/>
</dbReference>
<comment type="caution">
    <text evidence="1">The sequence shown here is derived from an EMBL/GenBank/DDBJ whole genome shotgun (WGS) entry which is preliminary data.</text>
</comment>